<dbReference type="Gene3D" id="2.60.40.10">
    <property type="entry name" value="Immunoglobulins"/>
    <property type="match status" value="1"/>
</dbReference>
<accession>A0A1B2IH71</accession>
<dbReference type="Proteomes" id="UP000221949">
    <property type="component" value="Segment"/>
</dbReference>
<dbReference type="EMBL" id="KX397373">
    <property type="protein sequence ID" value="ANZ50592.1"/>
    <property type="molecule type" value="Genomic_DNA"/>
</dbReference>
<dbReference type="InterPro" id="IPR013783">
    <property type="entry name" value="Ig-like_fold"/>
</dbReference>
<protein>
    <submittedName>
        <fullName evidence="1">Putative virion structural protein</fullName>
    </submittedName>
</protein>
<evidence type="ECO:0000313" key="2">
    <source>
        <dbReference type="Proteomes" id="UP000221949"/>
    </source>
</evidence>
<name>A0A1B2IH71_9CAUD</name>
<sequence length="338" mass="37325">MSLKLTWANPNTAATAIRIYRKDTTFDSSSLPAPLAEIGPLETTYTDTTAVEGNTYYYIIGTVNAIDEVFTPTQKITVSDNRGVGPGVLLGGNGVLGYFGTVAPEDFINSSSILAQAASVTGIPSTLISPTWHKFIRNGKILYVPDTFFGTSDWRYLYQAGFVYGVDGNGPPGFVSTGVTLTNQLRVVVFKGQRYKIRLLRGWSDGPETDIINFNGAVSNHDNLANTPDNEYNDLVYALCKFTPYKQRVPNFANLEWDKLIGLPTTDWSSSGSQANQINTYRFVCQERWPSGSVLNRGQREVTWGQNASPHRRDHVSQIAASIVTQSLYWLPVLELID</sequence>
<evidence type="ECO:0000313" key="1">
    <source>
        <dbReference type="EMBL" id="ANZ50592.1"/>
    </source>
</evidence>
<organism evidence="1 2">
    <name type="scientific">Erwinia phage vB_EamM_Stratton</name>
    <dbReference type="NCBI Taxonomy" id="1883378"/>
    <lineage>
        <taxon>Viruses</taxon>
        <taxon>Duplodnaviria</taxon>
        <taxon>Heunggongvirae</taxon>
        <taxon>Uroviricota</taxon>
        <taxon>Caudoviricetes</taxon>
        <taxon>Chimalliviridae</taxon>
        <taxon>Erskinevirus</taxon>
        <taxon>Erskinevirus EaH2</taxon>
    </lineage>
</organism>
<proteinExistence type="predicted"/>
<gene>
    <name evidence="1" type="ORF">STRATTON_167</name>
</gene>
<reference evidence="2" key="1">
    <citation type="submission" date="2016-06" db="EMBL/GenBank/DDBJ databases">
        <authorList>
            <person name="Berg J.A."/>
            <person name="Stratton M.L."/>
            <person name="Esplin I.D."/>
            <person name="Jensen G.L."/>
            <person name="Merrill B.D."/>
            <person name="Breakwell D.P."/>
            <person name="Hope S."/>
            <person name="Grose J.H."/>
        </authorList>
    </citation>
    <scope>NUCLEOTIDE SEQUENCE [LARGE SCALE GENOMIC DNA]</scope>
</reference>